<organism evidence="1 2">
    <name type="scientific">Leptospira santarosai serovar Shermani str. LT 821</name>
    <dbReference type="NCBI Taxonomy" id="758847"/>
    <lineage>
        <taxon>Bacteria</taxon>
        <taxon>Pseudomonadati</taxon>
        <taxon>Spirochaetota</taxon>
        <taxon>Spirochaetia</taxon>
        <taxon>Leptospirales</taxon>
        <taxon>Leptospiraceae</taxon>
        <taxon>Leptospira</taxon>
    </lineage>
</organism>
<dbReference type="PATRIC" id="fig|758847.3.peg.2224"/>
<dbReference type="InterPro" id="IPR036624">
    <property type="entry name" value="Hcp1-lik_sf"/>
</dbReference>
<dbReference type="SUPFAM" id="SSF141452">
    <property type="entry name" value="Hcp1-like"/>
    <property type="match status" value="1"/>
</dbReference>
<accession>K8XZF6</accession>
<sequence>MEISYGDLILESLLSDFIEASAIKSPFERETEFLPIKTNLLIAKKRIRENNSVSIGLLNGHSRKCSGILWNLWVHFWRIKMLRIVCFLSAFLLILPLQAEELDFVNKLILKITDSSASKEVDKIQFEILSYSHGVTMPLTSEGPSYRPVYQDYTIAKYLDLHSSYLLERCARGETISEVALTYYQKSKNGPSTYKALEVQLTNVVVTSVSTNGGTGDRPIETITLSFDSIRHSVTTQGSTGKLETKTFVGKVSKN</sequence>
<dbReference type="Proteomes" id="UP000035800">
    <property type="component" value="Chromosome I"/>
</dbReference>
<dbReference type="Pfam" id="PF05638">
    <property type="entry name" value="T6SS_HCP"/>
    <property type="match status" value="1"/>
</dbReference>
<evidence type="ECO:0008006" key="3">
    <source>
        <dbReference type="Google" id="ProtNLM"/>
    </source>
</evidence>
<evidence type="ECO:0000313" key="1">
    <source>
        <dbReference type="EMBL" id="EKT86699.1"/>
    </source>
</evidence>
<proteinExistence type="predicted"/>
<name>K8XZF6_9LEPT</name>
<evidence type="ECO:0000313" key="2">
    <source>
        <dbReference type="Proteomes" id="UP000035800"/>
    </source>
</evidence>
<reference evidence="1 2" key="2">
    <citation type="journal article" date="2014" name="Emerg. Microbes Infect.">
        <title>Potential impact on kidney infection: a whole-genome analysis of Leptospira santarosai serovar Shermani.</title>
        <authorList>
            <person name="Chou L.F."/>
            <person name="Chen T.W."/>
            <person name="Ko Y.C."/>
            <person name="Pan M.J."/>
            <person name="Tian Y.C."/>
            <person name="Chiu C.H."/>
            <person name="Tang P."/>
            <person name="Hung C.C."/>
            <person name="Yang C.W."/>
        </authorList>
    </citation>
    <scope>NUCLEOTIDE SEQUENCE</scope>
    <source>
        <strain evidence="1 2">LT 821</strain>
    </source>
</reference>
<dbReference type="PANTHER" id="PTHR36152:SF1">
    <property type="entry name" value="UBIQUITIN-LIKE DOMAIN-CONTAINING PROTEIN"/>
    <property type="match status" value="1"/>
</dbReference>
<dbReference type="InterPro" id="IPR008514">
    <property type="entry name" value="T6SS_Hcp"/>
</dbReference>
<reference evidence="1 2" key="1">
    <citation type="journal article" date="2012" name="Gene">
        <title>Sequence of Leptospira santarosai serovar Shermani genome and prediction of virulence-associated genes.</title>
        <authorList>
            <person name="Chou L.F."/>
            <person name="Chen Y.T."/>
            <person name="Lu C.W."/>
            <person name="Ko Y.C."/>
            <person name="Tang C.Y."/>
            <person name="Pan M.J."/>
            <person name="Tian Y.C."/>
            <person name="Chiu C.H."/>
            <person name="Hung C.C."/>
            <person name="Yang C.W."/>
        </authorList>
    </citation>
    <scope>NUCLEOTIDE SEQUENCE [LARGE SCALE GENOMIC DNA]</scope>
    <source>
        <strain evidence="1">LT 821</strain>
    </source>
</reference>
<dbReference type="STRING" id="758847.LSS_10598"/>
<gene>
    <name evidence="1" type="ORF">LSS_10598</name>
</gene>
<dbReference type="Gene3D" id="2.30.110.20">
    <property type="entry name" value="Hcp1-like"/>
    <property type="match status" value="1"/>
</dbReference>
<dbReference type="EMBL" id="CP006694">
    <property type="protein sequence ID" value="EKT86699.1"/>
    <property type="molecule type" value="Genomic_DNA"/>
</dbReference>
<dbReference type="KEGG" id="lst:LSS_10598"/>
<protein>
    <recommendedName>
        <fullName evidence="3">PF05638 family protein</fullName>
    </recommendedName>
</protein>
<dbReference type="InterPro" id="IPR053165">
    <property type="entry name" value="HSI-I_assembly_Hcp1"/>
</dbReference>
<dbReference type="PANTHER" id="PTHR36152">
    <property type="entry name" value="CYTOPLASMIC PROTEIN-RELATED"/>
    <property type="match status" value="1"/>
</dbReference>
<dbReference type="AlphaFoldDB" id="K8XZF6"/>